<protein>
    <submittedName>
        <fullName evidence="1">Uncharacterized protein</fullName>
    </submittedName>
</protein>
<dbReference type="InParanoid" id="M4BZC9"/>
<dbReference type="EMBL" id="JH598058">
    <property type="status" value="NOT_ANNOTATED_CDS"/>
    <property type="molecule type" value="Genomic_DNA"/>
</dbReference>
<dbReference type="HOGENOM" id="CLU_1753206_0_0_1"/>
<dbReference type="AlphaFoldDB" id="M4BZC9"/>
<dbReference type="EnsemblProtists" id="HpaT811952">
    <property type="protein sequence ID" value="HpaP811952"/>
    <property type="gene ID" value="HpaG811952"/>
</dbReference>
<sequence length="149" mass="17818">MQHSIRTSRSDRVLDDLMMELGNLRVEHAPTAQTWDAHITRCTNCIRLVTEREKQWRRRSIGRMRRRSRQQFLTRRQGISANIEELREDRMTRLGESLERSTERLRLSYKRVASWESNQHVTALRFYHGSAFTDHMTMAEKFASEWAPI</sequence>
<dbReference type="Proteomes" id="UP000011713">
    <property type="component" value="Unassembled WGS sequence"/>
</dbReference>
<evidence type="ECO:0000313" key="2">
    <source>
        <dbReference type="Proteomes" id="UP000011713"/>
    </source>
</evidence>
<accession>M4BZC9</accession>
<evidence type="ECO:0000313" key="1">
    <source>
        <dbReference type="EnsemblProtists" id="HpaP811952"/>
    </source>
</evidence>
<dbReference type="OMA" id="FASEWAP"/>
<name>M4BZC9_HYAAE</name>
<organism evidence="1 2">
    <name type="scientific">Hyaloperonospora arabidopsidis (strain Emoy2)</name>
    <name type="common">Downy mildew agent</name>
    <name type="synonym">Peronospora arabidopsidis</name>
    <dbReference type="NCBI Taxonomy" id="559515"/>
    <lineage>
        <taxon>Eukaryota</taxon>
        <taxon>Sar</taxon>
        <taxon>Stramenopiles</taxon>
        <taxon>Oomycota</taxon>
        <taxon>Peronosporomycetes</taxon>
        <taxon>Peronosporales</taxon>
        <taxon>Peronosporaceae</taxon>
        <taxon>Hyaloperonospora</taxon>
    </lineage>
</organism>
<keyword evidence="2" id="KW-1185">Reference proteome</keyword>
<proteinExistence type="predicted"/>
<reference evidence="2" key="1">
    <citation type="journal article" date="2010" name="Science">
        <title>Signatures of adaptation to obligate biotrophy in the Hyaloperonospora arabidopsidis genome.</title>
        <authorList>
            <person name="Baxter L."/>
            <person name="Tripathy S."/>
            <person name="Ishaque N."/>
            <person name="Boot N."/>
            <person name="Cabral A."/>
            <person name="Kemen E."/>
            <person name="Thines M."/>
            <person name="Ah-Fong A."/>
            <person name="Anderson R."/>
            <person name="Badejoko W."/>
            <person name="Bittner-Eddy P."/>
            <person name="Boore J.L."/>
            <person name="Chibucos M.C."/>
            <person name="Coates M."/>
            <person name="Dehal P."/>
            <person name="Delehaunty K."/>
            <person name="Dong S."/>
            <person name="Downton P."/>
            <person name="Dumas B."/>
            <person name="Fabro G."/>
            <person name="Fronick C."/>
            <person name="Fuerstenberg S.I."/>
            <person name="Fulton L."/>
            <person name="Gaulin E."/>
            <person name="Govers F."/>
            <person name="Hughes L."/>
            <person name="Humphray S."/>
            <person name="Jiang R.H."/>
            <person name="Judelson H."/>
            <person name="Kamoun S."/>
            <person name="Kyung K."/>
            <person name="Meijer H."/>
            <person name="Minx P."/>
            <person name="Morris P."/>
            <person name="Nelson J."/>
            <person name="Phuntumart V."/>
            <person name="Qutob D."/>
            <person name="Rehmany A."/>
            <person name="Rougon-Cardoso A."/>
            <person name="Ryden P."/>
            <person name="Torto-Alalibo T."/>
            <person name="Studholme D."/>
            <person name="Wang Y."/>
            <person name="Win J."/>
            <person name="Wood J."/>
            <person name="Clifton S.W."/>
            <person name="Rogers J."/>
            <person name="Van den Ackerveken G."/>
            <person name="Jones J.D."/>
            <person name="McDowell J.M."/>
            <person name="Beynon J."/>
            <person name="Tyler B.M."/>
        </authorList>
    </citation>
    <scope>NUCLEOTIDE SEQUENCE [LARGE SCALE GENOMIC DNA]</scope>
    <source>
        <strain evidence="2">Emoy2</strain>
    </source>
</reference>
<dbReference type="VEuPathDB" id="FungiDB:HpaG811952"/>
<reference evidence="1" key="2">
    <citation type="submission" date="2015-06" db="UniProtKB">
        <authorList>
            <consortium name="EnsemblProtists"/>
        </authorList>
    </citation>
    <scope>IDENTIFICATION</scope>
    <source>
        <strain evidence="1">Emoy2</strain>
    </source>
</reference>